<organism evidence="2 3">
    <name type="scientific">Phytophthora infestans</name>
    <name type="common">Potato late blight agent</name>
    <name type="synonym">Botrytis infestans</name>
    <dbReference type="NCBI Taxonomy" id="4787"/>
    <lineage>
        <taxon>Eukaryota</taxon>
        <taxon>Sar</taxon>
        <taxon>Stramenopiles</taxon>
        <taxon>Oomycota</taxon>
        <taxon>Peronosporomycetes</taxon>
        <taxon>Peronosporales</taxon>
        <taxon>Peronosporaceae</taxon>
        <taxon>Phytophthora</taxon>
    </lineage>
</organism>
<sequence length="75" mass="8425">MSDVRTSSTLFGLFEVCQHVLLPFRDDLDDLFKHSSSSSDDDRDEDFEPANDSSDTLQGILDEMGMSLDLAFAEF</sequence>
<evidence type="ECO:0000256" key="1">
    <source>
        <dbReference type="SAM" id="MobiDB-lite"/>
    </source>
</evidence>
<dbReference type="Proteomes" id="UP000704712">
    <property type="component" value="Unassembled WGS sequence"/>
</dbReference>
<comment type="caution">
    <text evidence="2">The sequence shown here is derived from an EMBL/GenBank/DDBJ whole genome shotgun (WGS) entry which is preliminary data.</text>
</comment>
<reference evidence="2" key="1">
    <citation type="submission" date="2020-03" db="EMBL/GenBank/DDBJ databases">
        <title>Hybrid Assembly of Korean Phytophthora infestans isolates.</title>
        <authorList>
            <person name="Prokchorchik M."/>
            <person name="Lee Y."/>
            <person name="Seo J."/>
            <person name="Cho J.-H."/>
            <person name="Park Y.-E."/>
            <person name="Jang D.-C."/>
            <person name="Im J.-S."/>
            <person name="Choi J.-G."/>
            <person name="Park H.-J."/>
            <person name="Lee G.-B."/>
            <person name="Lee Y.-G."/>
            <person name="Hong S.-Y."/>
            <person name="Cho K."/>
            <person name="Sohn K.H."/>
        </authorList>
    </citation>
    <scope>NUCLEOTIDE SEQUENCE</scope>
    <source>
        <strain evidence="2">KR_2_A2</strain>
    </source>
</reference>
<name>A0A8S9UJY7_PHYIN</name>
<proteinExistence type="predicted"/>
<evidence type="ECO:0000313" key="2">
    <source>
        <dbReference type="EMBL" id="KAF4139294.1"/>
    </source>
</evidence>
<evidence type="ECO:0000313" key="3">
    <source>
        <dbReference type="Proteomes" id="UP000704712"/>
    </source>
</evidence>
<gene>
    <name evidence="2" type="ORF">GN958_ATG11510</name>
</gene>
<feature type="compositionally biased region" description="Acidic residues" evidence="1">
    <location>
        <begin position="39"/>
        <end position="49"/>
    </location>
</feature>
<accession>A0A8S9UJY7</accession>
<protein>
    <submittedName>
        <fullName evidence="2">Uncharacterized protein</fullName>
    </submittedName>
</protein>
<dbReference type="AlphaFoldDB" id="A0A8S9UJY7"/>
<dbReference type="EMBL" id="JAACNO010001558">
    <property type="protein sequence ID" value="KAF4139294.1"/>
    <property type="molecule type" value="Genomic_DNA"/>
</dbReference>
<feature type="region of interest" description="Disordered" evidence="1">
    <location>
        <begin position="35"/>
        <end position="56"/>
    </location>
</feature>